<proteinExistence type="predicted"/>
<evidence type="ECO:0000313" key="2">
    <source>
        <dbReference type="Proteomes" id="UP000703720"/>
    </source>
</evidence>
<accession>A0ABS4WS06</accession>
<dbReference type="EMBL" id="JAGIOA010000001">
    <property type="protein sequence ID" value="MBP2379003.1"/>
    <property type="molecule type" value="Genomic_DNA"/>
</dbReference>
<dbReference type="RefSeq" id="WP_210098144.1">
    <property type="nucleotide sequence ID" value="NZ_BAAAIO010000003.1"/>
</dbReference>
<evidence type="ECO:0000313" key="1">
    <source>
        <dbReference type="EMBL" id="MBP2379003.1"/>
    </source>
</evidence>
<organism evidence="1 2">
    <name type="scientific">Microbacterium phyllosphaerae</name>
    <dbReference type="NCBI Taxonomy" id="124798"/>
    <lineage>
        <taxon>Bacteria</taxon>
        <taxon>Bacillati</taxon>
        <taxon>Actinomycetota</taxon>
        <taxon>Actinomycetes</taxon>
        <taxon>Micrococcales</taxon>
        <taxon>Microbacteriaceae</taxon>
        <taxon>Microbacterium</taxon>
    </lineage>
</organism>
<dbReference type="Proteomes" id="UP000703720">
    <property type="component" value="Unassembled WGS sequence"/>
</dbReference>
<gene>
    <name evidence="1" type="ORF">JOF42_002498</name>
</gene>
<name>A0ABS4WS06_9MICO</name>
<sequence>MNRNPRAKGRGIWRPRRARADRGAHVADRLDTTAIVIDGDAHDLVRDLQVSALQEGVLLQTFDTATEPAQIVILAIEGDGRSSLLKINTLLRSAPETVTPDALRIAVIRSGRARIAPAKLQRLLASEILFQITVALAPVTAGARDRSIRQRLVLGSLDAAGFNVLRVG</sequence>
<comment type="caution">
    <text evidence="1">The sequence shown here is derived from an EMBL/GenBank/DDBJ whole genome shotgun (WGS) entry which is preliminary data.</text>
</comment>
<reference evidence="1 2" key="1">
    <citation type="submission" date="2021-03" db="EMBL/GenBank/DDBJ databases">
        <title>Sequencing the genomes of 1000 actinobacteria strains.</title>
        <authorList>
            <person name="Klenk H.-P."/>
        </authorList>
    </citation>
    <scope>NUCLEOTIDE SEQUENCE [LARGE SCALE GENOMIC DNA]</scope>
    <source>
        <strain evidence="1 2">DSM 13468</strain>
    </source>
</reference>
<keyword evidence="2" id="KW-1185">Reference proteome</keyword>
<protein>
    <submittedName>
        <fullName evidence="1">Uncharacterized protein</fullName>
    </submittedName>
</protein>